<dbReference type="GO" id="GO:0000993">
    <property type="term" value="F:RNA polymerase II complex binding"/>
    <property type="evidence" value="ECO:0007669"/>
    <property type="project" value="TreeGrafter"/>
</dbReference>
<dbReference type="InterPro" id="IPR007808">
    <property type="entry name" value="Elf1"/>
</dbReference>
<dbReference type="PANTHER" id="PTHR20934:SF0">
    <property type="entry name" value="TRANSCRIPTION ELONGATION FACTOR 1 HOMOLOG"/>
    <property type="match status" value="1"/>
</dbReference>
<dbReference type="Pfam" id="PF05129">
    <property type="entry name" value="Zn_ribbon_Elf1"/>
    <property type="match status" value="1"/>
</dbReference>
<comment type="function">
    <text evidence="5">Transcription elongation factor implicated in the maintenance of proper chromatin structure in actively transcribed regions.</text>
</comment>
<name>A0A8B9A2A9_PHODC</name>
<evidence type="ECO:0000256" key="1">
    <source>
        <dbReference type="ARBA" id="ARBA00004123"/>
    </source>
</evidence>
<reference evidence="7" key="1">
    <citation type="submission" date="2025-08" db="UniProtKB">
        <authorList>
            <consortium name="RefSeq"/>
        </authorList>
    </citation>
    <scope>IDENTIFICATION</scope>
    <source>
        <tissue evidence="7">Young leaves</tissue>
    </source>
</reference>
<keyword evidence="4 5" id="KW-0539">Nucleus</keyword>
<keyword evidence="5" id="KW-0805">Transcription regulation</keyword>
<keyword evidence="5" id="KW-0479">Metal-binding</keyword>
<dbReference type="GO" id="GO:0008270">
    <property type="term" value="F:zinc ion binding"/>
    <property type="evidence" value="ECO:0007669"/>
    <property type="project" value="UniProtKB-KW"/>
</dbReference>
<dbReference type="KEGG" id="pda:120108053"/>
<dbReference type="PANTHER" id="PTHR20934">
    <property type="entry name" value="TRANSCRIPTION ELONGATION FACTOR 1 HOMOLOG"/>
    <property type="match status" value="1"/>
</dbReference>
<accession>A0A8B9A2A9</accession>
<protein>
    <recommendedName>
        <fullName evidence="5">Transcription elongation factor 1 homolog</fullName>
    </recommendedName>
</protein>
<comment type="subcellular location">
    <subcellularLocation>
        <location evidence="1 5">Nucleus</location>
    </subcellularLocation>
</comment>
<dbReference type="Gene3D" id="2.20.25.190">
    <property type="match status" value="1"/>
</dbReference>
<dbReference type="OrthoDB" id="445983at2759"/>
<evidence type="ECO:0000256" key="5">
    <source>
        <dbReference type="RuleBase" id="RU364033"/>
    </source>
</evidence>
<dbReference type="RefSeq" id="XP_038977534.1">
    <property type="nucleotide sequence ID" value="XM_039121606.1"/>
</dbReference>
<keyword evidence="6" id="KW-1185">Reference proteome</keyword>
<dbReference type="Proteomes" id="UP000228380">
    <property type="component" value="Unplaced"/>
</dbReference>
<evidence type="ECO:0000313" key="6">
    <source>
        <dbReference type="Proteomes" id="UP000228380"/>
    </source>
</evidence>
<evidence type="ECO:0000313" key="7">
    <source>
        <dbReference type="RefSeq" id="XP_038977534.1"/>
    </source>
</evidence>
<sequence>MAKRKYPKVRPAVKLTEPIPGVSFHCLCCDHDTGVLCYMYFDDRVGELSCRICHALYSTMIDKDSTEPIDIYEEWLEKCKQTDYADANPWKQFAELKLDGQANSLKKPKRLPKDDEEDCPVKKLAKMRLD</sequence>
<proteinExistence type="inferred from homology"/>
<comment type="similarity">
    <text evidence="2 5">Belongs to the ELOF1 family.</text>
</comment>
<evidence type="ECO:0000256" key="3">
    <source>
        <dbReference type="ARBA" id="ARBA00022833"/>
    </source>
</evidence>
<keyword evidence="3 5" id="KW-0862">Zinc</keyword>
<dbReference type="GO" id="GO:0003746">
    <property type="term" value="F:translation elongation factor activity"/>
    <property type="evidence" value="ECO:0007669"/>
    <property type="project" value="UniProtKB-KW"/>
</dbReference>
<evidence type="ECO:0000256" key="2">
    <source>
        <dbReference type="ARBA" id="ARBA00009730"/>
    </source>
</evidence>
<dbReference type="InterPro" id="IPR038567">
    <property type="entry name" value="T_Elf1_sf"/>
</dbReference>
<evidence type="ECO:0000256" key="4">
    <source>
        <dbReference type="ARBA" id="ARBA00023242"/>
    </source>
</evidence>
<keyword evidence="5" id="KW-0804">Transcription</keyword>
<dbReference type="AlphaFoldDB" id="A0A8B9A2A9"/>
<keyword evidence="7" id="KW-0648">Protein biosynthesis</keyword>
<organism evidence="6 7">
    <name type="scientific">Phoenix dactylifera</name>
    <name type="common">Date palm</name>
    <dbReference type="NCBI Taxonomy" id="42345"/>
    <lineage>
        <taxon>Eukaryota</taxon>
        <taxon>Viridiplantae</taxon>
        <taxon>Streptophyta</taxon>
        <taxon>Embryophyta</taxon>
        <taxon>Tracheophyta</taxon>
        <taxon>Spermatophyta</taxon>
        <taxon>Magnoliopsida</taxon>
        <taxon>Liliopsida</taxon>
        <taxon>Arecaceae</taxon>
        <taxon>Coryphoideae</taxon>
        <taxon>Phoeniceae</taxon>
        <taxon>Phoenix</taxon>
    </lineage>
</organism>
<keyword evidence="5" id="KW-0863">Zinc-finger</keyword>
<dbReference type="GeneID" id="120108053"/>
<dbReference type="GO" id="GO:0008023">
    <property type="term" value="C:transcription elongation factor complex"/>
    <property type="evidence" value="ECO:0007669"/>
    <property type="project" value="TreeGrafter"/>
</dbReference>
<dbReference type="GO" id="GO:0006368">
    <property type="term" value="P:transcription elongation by RNA polymerase II"/>
    <property type="evidence" value="ECO:0007669"/>
    <property type="project" value="TreeGrafter"/>
</dbReference>
<keyword evidence="7" id="KW-0251">Elongation factor</keyword>
<dbReference type="SUPFAM" id="SSF57783">
    <property type="entry name" value="Zinc beta-ribbon"/>
    <property type="match status" value="1"/>
</dbReference>
<gene>
    <name evidence="7" type="primary">LOC120108053</name>
</gene>